<keyword evidence="3" id="KW-1185">Reference proteome</keyword>
<dbReference type="EMBL" id="PVZF01000032">
    <property type="protein sequence ID" value="PRY06788.1"/>
    <property type="molecule type" value="Genomic_DNA"/>
</dbReference>
<reference evidence="2 3" key="1">
    <citation type="submission" date="2018-03" db="EMBL/GenBank/DDBJ databases">
        <title>Genomic Encyclopedia of Archaeal and Bacterial Type Strains, Phase II (KMG-II): from individual species to whole genera.</title>
        <authorList>
            <person name="Goeker M."/>
        </authorList>
    </citation>
    <scope>NUCLEOTIDE SEQUENCE [LARGE SCALE GENOMIC DNA]</scope>
    <source>
        <strain evidence="2 3">DSM 19711</strain>
    </source>
</reference>
<accession>A0A2T0QQ09</accession>
<comment type="caution">
    <text evidence="2">The sequence shown here is derived from an EMBL/GenBank/DDBJ whole genome shotgun (WGS) entry which is preliminary data.</text>
</comment>
<dbReference type="AlphaFoldDB" id="A0A2T0QQ09"/>
<name>A0A2T0QQ09_9ACTN</name>
<proteinExistence type="predicted"/>
<protein>
    <submittedName>
        <fullName evidence="2">Uncharacterized protein DUF3883</fullName>
    </submittedName>
</protein>
<feature type="domain" description="Protein NO VEIN C-terminal" evidence="1">
    <location>
        <begin position="48"/>
        <end position="113"/>
    </location>
</feature>
<organism evidence="2 3">
    <name type="scientific">Kineococcus rhizosphaerae</name>
    <dbReference type="NCBI Taxonomy" id="559628"/>
    <lineage>
        <taxon>Bacteria</taxon>
        <taxon>Bacillati</taxon>
        <taxon>Actinomycetota</taxon>
        <taxon>Actinomycetes</taxon>
        <taxon>Kineosporiales</taxon>
        <taxon>Kineosporiaceae</taxon>
        <taxon>Kineococcus</taxon>
    </lineage>
</organism>
<dbReference type="Pfam" id="PF13020">
    <property type="entry name" value="NOV_C"/>
    <property type="match status" value="1"/>
</dbReference>
<evidence type="ECO:0000313" key="3">
    <source>
        <dbReference type="Proteomes" id="UP000238083"/>
    </source>
</evidence>
<dbReference type="Proteomes" id="UP000238083">
    <property type="component" value="Unassembled WGS sequence"/>
</dbReference>
<gene>
    <name evidence="2" type="ORF">CLV37_1322</name>
</gene>
<sequence length="171" mass="19303">MQVGRRLVTDYEANQGRTLQSMESGWYNGLPHIADLERRASAVAGEHPGRLSADFASYRADGSLDRVIEMKTKQSQHTSFDLYERQIRTAQLLPGTWWLYVPFDCATARPQLVIVSDLRPLITEGRRVPSDDLSARRGSVGAEDRWRFFVSDMLKVGTVVPHDDPSTPTVR</sequence>
<evidence type="ECO:0000259" key="1">
    <source>
        <dbReference type="Pfam" id="PF13020"/>
    </source>
</evidence>
<evidence type="ECO:0000313" key="2">
    <source>
        <dbReference type="EMBL" id="PRY06788.1"/>
    </source>
</evidence>
<dbReference type="InterPro" id="IPR024975">
    <property type="entry name" value="NOV_C"/>
</dbReference>